<dbReference type="Gene3D" id="1.10.101.10">
    <property type="entry name" value="PGBD-like superfamily/PGBD"/>
    <property type="match status" value="1"/>
</dbReference>
<sequence length="238" mass="26077">MNISGSVGHNGRNNPADAKVVQKLLQKNGFPYLSNDGVFGPKTFEAIQAYQAKFLSQPDGVVDANGRTLRKLLAGNSQGSPSGHPQENRHLNTGRLTVSFGQVTFDAEGNDNPHSAFFSRHLHWPKRASGVTIGRGYDMGNRCKDTVYLDLTRAGVPGDQARVMSAGSRLVGASAERFVINSRNECGIITREAQASLFEFIYPQYVSRAMTVYLSKTAKFPERTAWDSLKKPIREIGS</sequence>
<keyword evidence="2" id="KW-0081">Bacteriolytic enzyme</keyword>
<evidence type="ECO:0000256" key="1">
    <source>
        <dbReference type="ARBA" id="ARBA00022529"/>
    </source>
</evidence>
<evidence type="ECO:0000313" key="4">
    <source>
        <dbReference type="EMBL" id="AXF77101.1"/>
    </source>
</evidence>
<evidence type="ECO:0000259" key="3">
    <source>
        <dbReference type="Pfam" id="PF01471"/>
    </source>
</evidence>
<evidence type="ECO:0000313" key="5">
    <source>
        <dbReference type="Proteomes" id="UP000264980"/>
    </source>
</evidence>
<feature type="domain" description="Peptidoglycan binding-like" evidence="3">
    <location>
        <begin position="17"/>
        <end position="65"/>
    </location>
</feature>
<dbReference type="AlphaFoldDB" id="A0A345CUI4"/>
<dbReference type="InterPro" id="IPR002477">
    <property type="entry name" value="Peptidoglycan-bd-like"/>
</dbReference>
<evidence type="ECO:0000256" key="2">
    <source>
        <dbReference type="ARBA" id="ARBA00022638"/>
    </source>
</evidence>
<organism evidence="4 5">
    <name type="scientific">Erwinia tracheiphila</name>
    <dbReference type="NCBI Taxonomy" id="65700"/>
    <lineage>
        <taxon>Bacteria</taxon>
        <taxon>Pseudomonadati</taxon>
        <taxon>Pseudomonadota</taxon>
        <taxon>Gammaproteobacteria</taxon>
        <taxon>Enterobacterales</taxon>
        <taxon>Erwiniaceae</taxon>
        <taxon>Erwinia</taxon>
    </lineage>
</organism>
<dbReference type="GO" id="GO:0031640">
    <property type="term" value="P:killing of cells of another organism"/>
    <property type="evidence" value="ECO:0007669"/>
    <property type="project" value="UniProtKB-KW"/>
</dbReference>
<dbReference type="CDD" id="cd16903">
    <property type="entry name" value="pesticin_lyz-like"/>
    <property type="match status" value="1"/>
</dbReference>
<keyword evidence="1" id="KW-0929">Antimicrobial</keyword>
<dbReference type="RefSeq" id="WP_233479945.1">
    <property type="nucleotide sequence ID" value="NZ_CP013970.1"/>
</dbReference>
<protein>
    <recommendedName>
        <fullName evidence="3">Peptidoglycan binding-like domain-containing protein</fullName>
    </recommendedName>
</protein>
<dbReference type="InterPro" id="IPR036365">
    <property type="entry name" value="PGBD-like_sf"/>
</dbReference>
<reference evidence="5" key="1">
    <citation type="submission" date="2016-01" db="EMBL/GenBank/DDBJ databases">
        <authorList>
            <person name="Shapiro L."/>
        </authorList>
    </citation>
    <scope>NUCLEOTIDE SEQUENCE [LARGE SCALE GENOMIC DNA]</scope>
    <source>
        <strain evidence="5">MDcuke</strain>
    </source>
</reference>
<dbReference type="Pfam" id="PF01471">
    <property type="entry name" value="PG_binding_1"/>
    <property type="match status" value="1"/>
</dbReference>
<dbReference type="GO" id="GO:0042742">
    <property type="term" value="P:defense response to bacterium"/>
    <property type="evidence" value="ECO:0007669"/>
    <property type="project" value="UniProtKB-KW"/>
</dbReference>
<accession>A0A345CUI4</accession>
<dbReference type="Proteomes" id="UP000264980">
    <property type="component" value="Chromosome"/>
</dbReference>
<name>A0A345CUI4_9GAMM</name>
<dbReference type="EMBL" id="CP013970">
    <property type="protein sequence ID" value="AXF77101.1"/>
    <property type="molecule type" value="Genomic_DNA"/>
</dbReference>
<dbReference type="SUPFAM" id="SSF47090">
    <property type="entry name" value="PGBD-like"/>
    <property type="match status" value="1"/>
</dbReference>
<dbReference type="InterPro" id="IPR036366">
    <property type="entry name" value="PGBDSf"/>
</dbReference>
<gene>
    <name evidence="4" type="ORF">AV903_15485</name>
</gene>
<dbReference type="InterPro" id="IPR023347">
    <property type="entry name" value="Lysozyme_dom_sf"/>
</dbReference>
<proteinExistence type="predicted"/>
<dbReference type="GO" id="GO:0003796">
    <property type="term" value="F:lysozyme activity"/>
    <property type="evidence" value="ECO:0007669"/>
    <property type="project" value="InterPro"/>
</dbReference>
<dbReference type="Gene3D" id="1.10.530.40">
    <property type="match status" value="1"/>
</dbReference>